<evidence type="ECO:0000313" key="8">
    <source>
        <dbReference type="EMBL" id="QAU52988.1"/>
    </source>
</evidence>
<proteinExistence type="predicted"/>
<name>A0A410WAJ3_9CORY</name>
<dbReference type="AlphaFoldDB" id="A0A410WAJ3"/>
<dbReference type="OrthoDB" id="3254867at2"/>
<evidence type="ECO:0000256" key="3">
    <source>
        <dbReference type="ARBA" id="ARBA00023136"/>
    </source>
</evidence>
<evidence type="ECO:0000256" key="2">
    <source>
        <dbReference type="ARBA" id="ARBA00022729"/>
    </source>
</evidence>
<feature type="signal peptide" evidence="7">
    <location>
        <begin position="1"/>
        <end position="27"/>
    </location>
</feature>
<feature type="compositionally biased region" description="Polar residues" evidence="6">
    <location>
        <begin position="34"/>
        <end position="43"/>
    </location>
</feature>
<protein>
    <recommendedName>
        <fullName evidence="10">LppP/LprE lipoprotein</fullName>
    </recommendedName>
</protein>
<evidence type="ECO:0000256" key="4">
    <source>
        <dbReference type="ARBA" id="ARBA00023139"/>
    </source>
</evidence>
<keyword evidence="5" id="KW-0449">Lipoprotein</keyword>
<dbReference type="PROSITE" id="PS51257">
    <property type="entry name" value="PROKAR_LIPOPROTEIN"/>
    <property type="match status" value="1"/>
</dbReference>
<keyword evidence="3" id="KW-0472">Membrane</keyword>
<feature type="region of interest" description="Disordered" evidence="6">
    <location>
        <begin position="34"/>
        <end position="67"/>
    </location>
</feature>
<keyword evidence="9" id="KW-1185">Reference proteome</keyword>
<evidence type="ECO:0000313" key="9">
    <source>
        <dbReference type="Proteomes" id="UP000288929"/>
    </source>
</evidence>
<organism evidence="8 9">
    <name type="scientific">Corynebacterium pelargi</name>
    <dbReference type="NCBI Taxonomy" id="1471400"/>
    <lineage>
        <taxon>Bacteria</taxon>
        <taxon>Bacillati</taxon>
        <taxon>Actinomycetota</taxon>
        <taxon>Actinomycetes</taxon>
        <taxon>Mycobacteriales</taxon>
        <taxon>Corynebacteriaceae</taxon>
        <taxon>Corynebacterium</taxon>
    </lineage>
</organism>
<dbReference type="EMBL" id="CP035299">
    <property type="protein sequence ID" value="QAU52988.1"/>
    <property type="molecule type" value="Genomic_DNA"/>
</dbReference>
<evidence type="ECO:0000256" key="1">
    <source>
        <dbReference type="ARBA" id="ARBA00022475"/>
    </source>
</evidence>
<evidence type="ECO:0000256" key="5">
    <source>
        <dbReference type="ARBA" id="ARBA00023288"/>
    </source>
</evidence>
<gene>
    <name evidence="8" type="ORF">CPELA_08665</name>
</gene>
<dbReference type="Proteomes" id="UP000288929">
    <property type="component" value="Chromosome"/>
</dbReference>
<keyword evidence="4" id="KW-0564">Palmitate</keyword>
<dbReference type="InterPro" id="IPR025971">
    <property type="entry name" value="LppP/LprE"/>
</dbReference>
<accession>A0A410WAJ3</accession>
<sequence precursor="true">MRSLKHAHTVFALAASSLLGFSLTACITPSSLAPNNESNSQVASDGADECSSEELMSSLEQHSGDLPRLSSTPWAIEQAVVDSEKPCAELSYALIPAAEGRTVSTPMQVALFHNGEFIGPASEEIFSFAPEVNRLSDSALAITYRFRKEGESAAESSGRTTVAFEWDPDSEEVLVTGHFPPSS</sequence>
<reference evidence="8 9" key="1">
    <citation type="submission" date="2019-01" db="EMBL/GenBank/DDBJ databases">
        <authorList>
            <person name="Ruckert C."/>
            <person name="Busche T."/>
            <person name="Kalinowski J."/>
        </authorList>
    </citation>
    <scope>NUCLEOTIDE SEQUENCE [LARGE SCALE GENOMIC DNA]</scope>
    <source>
        <strain evidence="8 9">136/3</strain>
    </source>
</reference>
<keyword evidence="2 7" id="KW-0732">Signal</keyword>
<evidence type="ECO:0000256" key="7">
    <source>
        <dbReference type="SAM" id="SignalP"/>
    </source>
</evidence>
<dbReference type="KEGG" id="cpeg:CPELA_08665"/>
<evidence type="ECO:0008006" key="10">
    <source>
        <dbReference type="Google" id="ProtNLM"/>
    </source>
</evidence>
<dbReference type="Pfam" id="PF14041">
    <property type="entry name" value="Lipoprotein_21"/>
    <property type="match status" value="1"/>
</dbReference>
<keyword evidence="1" id="KW-1003">Cell membrane</keyword>
<evidence type="ECO:0000256" key="6">
    <source>
        <dbReference type="SAM" id="MobiDB-lite"/>
    </source>
</evidence>
<dbReference type="RefSeq" id="WP_128890361.1">
    <property type="nucleotide sequence ID" value="NZ_BMCX01000002.1"/>
</dbReference>
<feature type="chain" id="PRO_5038990631" description="LppP/LprE lipoprotein" evidence="7">
    <location>
        <begin position="28"/>
        <end position="183"/>
    </location>
</feature>